<reference evidence="1 2" key="1">
    <citation type="submission" date="2020-08" db="EMBL/GenBank/DDBJ databases">
        <title>Sequencing the genomes of 1000 actinobacteria strains.</title>
        <authorList>
            <person name="Klenk H.-P."/>
        </authorList>
    </citation>
    <scope>NUCLEOTIDE SEQUENCE [LARGE SCALE GENOMIC DNA]</scope>
    <source>
        <strain evidence="1 2">DSM 45267</strain>
    </source>
</reference>
<comment type="caution">
    <text evidence="1">The sequence shown here is derived from an EMBL/GenBank/DDBJ whole genome shotgun (WGS) entry which is preliminary data.</text>
</comment>
<name>A0A839XT87_9PSEU</name>
<evidence type="ECO:0000313" key="1">
    <source>
        <dbReference type="EMBL" id="MBB3665921.1"/>
    </source>
</evidence>
<accession>A0A839XT87</accession>
<organism evidence="1 2">
    <name type="scientific">Prauserella sediminis</name>
    <dbReference type="NCBI Taxonomy" id="577680"/>
    <lineage>
        <taxon>Bacteria</taxon>
        <taxon>Bacillati</taxon>
        <taxon>Actinomycetota</taxon>
        <taxon>Actinomycetes</taxon>
        <taxon>Pseudonocardiales</taxon>
        <taxon>Pseudonocardiaceae</taxon>
        <taxon>Prauserella</taxon>
        <taxon>Prauserella salsuginis group</taxon>
    </lineage>
</organism>
<protein>
    <submittedName>
        <fullName evidence="1">Uncharacterized protein</fullName>
    </submittedName>
</protein>
<keyword evidence="2" id="KW-1185">Reference proteome</keyword>
<sequence>MSDELAAPDAWIRQINYLRKSLQQSEGLNPNAEIAIRYDLAQQLHPARQDYGPWQDSLPTWVTEALRDAAAHHYERALAMDGRRSNIEPTPPS</sequence>
<dbReference type="RefSeq" id="WP_183787121.1">
    <property type="nucleotide sequence ID" value="NZ_JACIBS010000009.1"/>
</dbReference>
<dbReference type="AlphaFoldDB" id="A0A839XT87"/>
<proteinExistence type="predicted"/>
<dbReference type="EMBL" id="JACIBS010000009">
    <property type="protein sequence ID" value="MBB3665921.1"/>
    <property type="molecule type" value="Genomic_DNA"/>
</dbReference>
<dbReference type="Proteomes" id="UP000564573">
    <property type="component" value="Unassembled WGS sequence"/>
</dbReference>
<evidence type="ECO:0000313" key="2">
    <source>
        <dbReference type="Proteomes" id="UP000564573"/>
    </source>
</evidence>
<gene>
    <name evidence="1" type="ORF">FB384_004880</name>
</gene>